<dbReference type="GeneID" id="77801177"/>
<sequence>MLYLRTTKTSSAQAYIFLKYQPPANLIPSHEYKHQLGHTTSKSDPKMTRSQIAANCFVRTADNMSNHDLGFEGALKLTHVHNGQPHEEYAQKHYVVDIETPSTIRSTYVGARRGRDKVTIKLISPCLEEFGHNLAAGETYIIKGNVDEDHYCGLTWQINPLLACVRFPVICNYPVNRMIVYGRGRVKEVIELCDEAKATIVQHKVVVNISYENSPVGLNVRVVMHYSDAPPDLGGGFMPGVELIFRGYLTRLQTDDEMMRVGILSHDEVRRGSA</sequence>
<reference evidence="1" key="1">
    <citation type="submission" date="2022-10" db="EMBL/GenBank/DDBJ databases">
        <title>Puccinia triticina Genome sequencing and assembly.</title>
        <authorList>
            <person name="Li C."/>
        </authorList>
    </citation>
    <scope>NUCLEOTIDE SEQUENCE</scope>
    <source>
        <strain evidence="1">Pt15</strain>
    </source>
</reference>
<organism evidence="1 2">
    <name type="scientific">Puccinia triticina</name>
    <dbReference type="NCBI Taxonomy" id="208348"/>
    <lineage>
        <taxon>Eukaryota</taxon>
        <taxon>Fungi</taxon>
        <taxon>Dikarya</taxon>
        <taxon>Basidiomycota</taxon>
        <taxon>Pucciniomycotina</taxon>
        <taxon>Pucciniomycetes</taxon>
        <taxon>Pucciniales</taxon>
        <taxon>Pucciniaceae</taxon>
        <taxon>Puccinia</taxon>
    </lineage>
</organism>
<gene>
    <name evidence="1" type="ORF">PtA15_10A136</name>
</gene>
<dbReference type="EMBL" id="CP110430">
    <property type="protein sequence ID" value="WAQ88717.1"/>
    <property type="molecule type" value="Genomic_DNA"/>
</dbReference>
<evidence type="ECO:0000313" key="2">
    <source>
        <dbReference type="Proteomes" id="UP001164743"/>
    </source>
</evidence>
<name>A0ABY7CW85_9BASI</name>
<accession>A0ABY7CW85</accession>
<proteinExistence type="predicted"/>
<keyword evidence="2" id="KW-1185">Reference proteome</keyword>
<dbReference type="RefSeq" id="XP_053024272.1">
    <property type="nucleotide sequence ID" value="XM_053160282.1"/>
</dbReference>
<protein>
    <submittedName>
        <fullName evidence="1">Uncharacterized protein</fullName>
    </submittedName>
</protein>
<evidence type="ECO:0000313" key="1">
    <source>
        <dbReference type="EMBL" id="WAQ88717.1"/>
    </source>
</evidence>
<dbReference type="Proteomes" id="UP001164743">
    <property type="component" value="Chromosome 10A"/>
</dbReference>